<evidence type="ECO:0000313" key="3">
    <source>
        <dbReference type="Proteomes" id="UP000256269"/>
    </source>
</evidence>
<name>A0A3E0GY73_9PSEU</name>
<protein>
    <submittedName>
        <fullName evidence="2">UPF0042 nucleotide-binding protein</fullName>
    </submittedName>
</protein>
<dbReference type="PANTHER" id="PTHR30448:SF0">
    <property type="entry name" value="RNASE ADAPTER PROTEIN RAPZ"/>
    <property type="match status" value="1"/>
</dbReference>
<dbReference type="GO" id="GO:0005524">
    <property type="term" value="F:ATP binding"/>
    <property type="evidence" value="ECO:0007669"/>
    <property type="project" value="InterPro"/>
</dbReference>
<dbReference type="Pfam" id="PF22740">
    <property type="entry name" value="PapZ_C"/>
    <property type="match status" value="1"/>
</dbReference>
<dbReference type="Proteomes" id="UP000256269">
    <property type="component" value="Unassembled WGS sequence"/>
</dbReference>
<feature type="domain" description="RapZ C-terminal" evidence="1">
    <location>
        <begin position="16"/>
        <end position="106"/>
    </location>
</feature>
<evidence type="ECO:0000313" key="2">
    <source>
        <dbReference type="EMBL" id="REH31002.1"/>
    </source>
</evidence>
<dbReference type="PANTHER" id="PTHR30448">
    <property type="entry name" value="RNASE ADAPTER PROTEIN RAPZ"/>
    <property type="match status" value="1"/>
</dbReference>
<proteinExistence type="predicted"/>
<evidence type="ECO:0000259" key="1">
    <source>
        <dbReference type="Pfam" id="PF22740"/>
    </source>
</evidence>
<dbReference type="AlphaFoldDB" id="A0A3E0GY73"/>
<dbReference type="InterPro" id="IPR053931">
    <property type="entry name" value="RapZ_C"/>
</dbReference>
<accession>A0A3E0GY73</accession>
<sequence length="117" mass="12447">MATDSISTRDHGSVPQLRVTSFGFGHAPAPAADIVLDLRPWFRDPHVSSRLRELTGRDPEVIANVLSTPGVGGFINQVFRAAGELVQLGLGTVNLAAGCVGGRHRPIDRTNDRHAGT</sequence>
<reference evidence="2 3" key="1">
    <citation type="submission" date="2018-08" db="EMBL/GenBank/DDBJ databases">
        <title>Genomic Encyclopedia of Archaeal and Bacterial Type Strains, Phase II (KMG-II): from individual species to whole genera.</title>
        <authorList>
            <person name="Goeker M."/>
        </authorList>
    </citation>
    <scope>NUCLEOTIDE SEQUENCE [LARGE SCALE GENOMIC DNA]</scope>
    <source>
        <strain evidence="2 3">DSM 45791</strain>
    </source>
</reference>
<dbReference type="InterPro" id="IPR005337">
    <property type="entry name" value="RapZ-like"/>
</dbReference>
<dbReference type="RefSeq" id="WP_116180827.1">
    <property type="nucleotide sequence ID" value="NZ_CP144376.1"/>
</dbReference>
<organism evidence="2 3">
    <name type="scientific">Kutzneria buriramensis</name>
    <dbReference type="NCBI Taxonomy" id="1045776"/>
    <lineage>
        <taxon>Bacteria</taxon>
        <taxon>Bacillati</taxon>
        <taxon>Actinomycetota</taxon>
        <taxon>Actinomycetes</taxon>
        <taxon>Pseudonocardiales</taxon>
        <taxon>Pseudonocardiaceae</taxon>
        <taxon>Kutzneria</taxon>
    </lineage>
</organism>
<keyword evidence="3" id="KW-1185">Reference proteome</keyword>
<dbReference type="EMBL" id="QUNO01000022">
    <property type="protein sequence ID" value="REH31002.1"/>
    <property type="molecule type" value="Genomic_DNA"/>
</dbReference>
<comment type="caution">
    <text evidence="2">The sequence shown here is derived from an EMBL/GenBank/DDBJ whole genome shotgun (WGS) entry which is preliminary data.</text>
</comment>
<gene>
    <name evidence="2" type="ORF">BCF44_12225</name>
</gene>
<dbReference type="OrthoDB" id="3217588at2"/>